<dbReference type="OrthoDB" id="771136at2759"/>
<dbReference type="EMBL" id="KL584715">
    <property type="protein sequence ID" value="KEQ71065.1"/>
    <property type="molecule type" value="Genomic_DNA"/>
</dbReference>
<dbReference type="PROSITE" id="PS51767">
    <property type="entry name" value="PEPTIDASE_A1"/>
    <property type="match status" value="1"/>
</dbReference>
<accession>A0A074WD86</accession>
<keyword evidence="4" id="KW-1185">Reference proteome</keyword>
<dbReference type="GeneID" id="25415539"/>
<dbReference type="STRING" id="1043004.A0A074WD86"/>
<evidence type="ECO:0000313" key="4">
    <source>
        <dbReference type="Proteomes" id="UP000027730"/>
    </source>
</evidence>
<name>A0A074WD86_9PEZI</name>
<dbReference type="RefSeq" id="XP_013425340.1">
    <property type="nucleotide sequence ID" value="XM_013569886.1"/>
</dbReference>
<feature type="domain" description="Peptidase A1" evidence="2">
    <location>
        <begin position="1"/>
        <end position="336"/>
    </location>
</feature>
<dbReference type="HOGENOM" id="CLU_013253_9_3_1"/>
<dbReference type="InterPro" id="IPR033121">
    <property type="entry name" value="PEPTIDASE_A1"/>
</dbReference>
<dbReference type="PANTHER" id="PTHR47966">
    <property type="entry name" value="BETA-SITE APP-CLEAVING ENZYME, ISOFORM A-RELATED"/>
    <property type="match status" value="1"/>
</dbReference>
<dbReference type="Pfam" id="PF00026">
    <property type="entry name" value="Asp"/>
    <property type="match status" value="1"/>
</dbReference>
<evidence type="ECO:0000256" key="1">
    <source>
        <dbReference type="ARBA" id="ARBA00007447"/>
    </source>
</evidence>
<dbReference type="PANTHER" id="PTHR47966:SF65">
    <property type="entry name" value="ASPARTIC-TYPE ENDOPEPTIDASE"/>
    <property type="match status" value="1"/>
</dbReference>
<comment type="similarity">
    <text evidence="1">Belongs to the peptidase A1 family.</text>
</comment>
<evidence type="ECO:0000259" key="2">
    <source>
        <dbReference type="PROSITE" id="PS51767"/>
    </source>
</evidence>
<dbReference type="PRINTS" id="PR00792">
    <property type="entry name" value="PEPSIN"/>
</dbReference>
<dbReference type="GO" id="GO:0006508">
    <property type="term" value="P:proteolysis"/>
    <property type="evidence" value="ECO:0007669"/>
    <property type="project" value="UniProtKB-KW"/>
</dbReference>
<dbReference type="GO" id="GO:0004190">
    <property type="term" value="F:aspartic-type endopeptidase activity"/>
    <property type="evidence" value="ECO:0007669"/>
    <property type="project" value="InterPro"/>
</dbReference>
<reference evidence="3 4" key="1">
    <citation type="journal article" date="2014" name="BMC Genomics">
        <title>Genome sequencing of four Aureobasidium pullulans varieties: biotechnological potential, stress tolerance, and description of new species.</title>
        <authorList>
            <person name="Gostin Ar C."/>
            <person name="Ohm R.A."/>
            <person name="Kogej T."/>
            <person name="Sonjak S."/>
            <person name="Turk M."/>
            <person name="Zajc J."/>
            <person name="Zalar P."/>
            <person name="Grube M."/>
            <person name="Sun H."/>
            <person name="Han J."/>
            <person name="Sharma A."/>
            <person name="Chiniquy J."/>
            <person name="Ngan C.Y."/>
            <person name="Lipzen A."/>
            <person name="Barry K."/>
            <person name="Grigoriev I.V."/>
            <person name="Gunde-Cimerman N."/>
        </authorList>
    </citation>
    <scope>NUCLEOTIDE SEQUENCE [LARGE SCALE GENOMIC DNA]</scope>
    <source>
        <strain evidence="3 4">CBS 147.97</strain>
    </source>
</reference>
<dbReference type="InterPro" id="IPR021109">
    <property type="entry name" value="Peptidase_aspartic_dom_sf"/>
</dbReference>
<protein>
    <submittedName>
        <fullName evidence="3">Acid protease</fullName>
    </submittedName>
</protein>
<proteinExistence type="inferred from homology"/>
<organism evidence="3 4">
    <name type="scientific">Aureobasidium namibiae CBS 147.97</name>
    <dbReference type="NCBI Taxonomy" id="1043004"/>
    <lineage>
        <taxon>Eukaryota</taxon>
        <taxon>Fungi</taxon>
        <taxon>Dikarya</taxon>
        <taxon>Ascomycota</taxon>
        <taxon>Pezizomycotina</taxon>
        <taxon>Dothideomycetes</taxon>
        <taxon>Dothideomycetidae</taxon>
        <taxon>Dothideales</taxon>
        <taxon>Saccotheciaceae</taxon>
        <taxon>Aureobasidium</taxon>
    </lineage>
</organism>
<dbReference type="AlphaFoldDB" id="A0A074WD86"/>
<dbReference type="SUPFAM" id="SSF50630">
    <property type="entry name" value="Acid proteases"/>
    <property type="match status" value="1"/>
</dbReference>
<sequence length="409" mass="43585">MNISIGTPGQVQTMAIDTGSSNTIVLGSNASFCETSVCAGGTLNLSAASTLETIDSGALQQSYVDHEYFEGDYFGDRVQMSMCKALTFEIASQQPVPCGLGYSSHMAWPGTKSKKVALPPSFVEALVQAGAISSRLYSSILFGGVDTAKYRGPLTTLNVVAEDEKPAGNFYLYLESVTMRPHGGQNRTIVRSTKHRRYRTVPDTGTPSWYLPTSAYRKVIKQAGVTSTDDVPLSSVFEHRKYVRPCRDVAYGTANTTRFDITFSGNGTNTGTLNLELANLFTPLTSEHGSVVTDGDGQPMCWLRVVESDELMITGSAVMRAGYFVFDLDNGQVSLAQANLGANSSNVVQVEAGTGLSKAASDVRSETKKINVEGQMSATAVYKLSTVTSNIDYGTGAKSHPAATGAVSQ</sequence>
<dbReference type="InterPro" id="IPR001461">
    <property type="entry name" value="Aspartic_peptidase_A1"/>
</dbReference>
<keyword evidence="3" id="KW-0645">Protease</keyword>
<dbReference type="Gene3D" id="2.40.70.10">
    <property type="entry name" value="Acid Proteases"/>
    <property type="match status" value="2"/>
</dbReference>
<keyword evidence="3" id="KW-0378">Hydrolase</keyword>
<gene>
    <name evidence="3" type="ORF">M436DRAFT_74790</name>
</gene>
<dbReference type="Proteomes" id="UP000027730">
    <property type="component" value="Unassembled WGS sequence"/>
</dbReference>
<evidence type="ECO:0000313" key="3">
    <source>
        <dbReference type="EMBL" id="KEQ71065.1"/>
    </source>
</evidence>